<dbReference type="Pfam" id="PF00005">
    <property type="entry name" value="ABC_tran"/>
    <property type="match status" value="1"/>
</dbReference>
<dbReference type="Gene3D" id="3.40.50.300">
    <property type="entry name" value="P-loop containing nucleotide triphosphate hydrolases"/>
    <property type="match status" value="1"/>
</dbReference>
<dbReference type="FunFam" id="3.40.50.300:FF:000218">
    <property type="entry name" value="Multidrug ABC transporter ATP-binding protein"/>
    <property type="match status" value="1"/>
</dbReference>
<evidence type="ECO:0000259" key="9">
    <source>
        <dbReference type="PROSITE" id="PS50893"/>
    </source>
</evidence>
<dbReference type="PANTHER" id="PTHR43394">
    <property type="entry name" value="ATP-DEPENDENT PERMEASE MDL1, MITOCHONDRIAL"/>
    <property type="match status" value="1"/>
</dbReference>
<keyword evidence="5 8" id="KW-1133">Transmembrane helix</keyword>
<comment type="subcellular location">
    <subcellularLocation>
        <location evidence="1">Membrane</location>
        <topology evidence="1">Multi-pass membrane protein</topology>
    </subcellularLocation>
</comment>
<dbReference type="Pfam" id="PF00664">
    <property type="entry name" value="ABC_membrane"/>
    <property type="match status" value="1"/>
</dbReference>
<feature type="transmembrane region" description="Helical" evidence="8">
    <location>
        <begin position="48"/>
        <end position="75"/>
    </location>
</feature>
<sequence length="792" mass="89665">MRVVFHVLFIFLYSLFDIFLTFFGITLYSSKWSINFENIWKNLNIFNYSYWTSPLDFIILVCFRQIVLLITFIIVRYGKSEKLKKHILFVDIAAVLSYMISTIKILAFDETSGFLANSPGAFINVGSSIVFSLLLCGLVRVSILSSQFNYQRLEEDQTEETSTTPTSTSEVEGGSTTNSESTDNETEKEEDDGVSKEEKENRLPLLKHVYLIMKICSKQWKWFLLSYGLLLVNCALNLIEPALYSQMLTNAITMKSFDILKHACFLLAAVQLAEAISSTAKTTCMSYATNKTTKQIRVNLFKAILHQDISFFDENKTGQLMSRITHDSDSISNSLPGYIETTTENLINFFGALPIMVYYSWQLSITAFITFPISLILTKIYGLYIEKLSEKANDATAISNETVQEVLAAIRTVRSFASERTEYGRYTKNTDDWFKISLKSIMASTTFGLVWYLMWNVEDVLVYLYGGYLTINGRMASENLLSYVFYHWRLHSALNSFTNMFSDLMRTIGSSRKVIYLLNRKPVLDYENGSETPEVLGTIVFDGVEFAYPTRKNVEVLKNLNLTIEKGKTVALVGPSGNGKTTIVSLIEQFYAPKSGQILLDGTNIQNIQHEYYHSKVALVAQEPTLFSGSIRDNILYGYENGSEEEMLKVAKMANVHEFVEKLEKGYDTKCGEKGIQMSGGQKQRIAIARALIRNPAILILDEATSALDSESESLVQDALNCCAKNRTVIIIAHRLSTVKNADKIAVIEKGQVTEIGTHFDLMKNIDGMYYKLVSKQLEPKKEEQKNDDDIF</sequence>
<evidence type="ECO:0000313" key="11">
    <source>
        <dbReference type="EMBL" id="CAI5452018.1"/>
    </source>
</evidence>
<evidence type="ECO:0000256" key="4">
    <source>
        <dbReference type="ARBA" id="ARBA00022840"/>
    </source>
</evidence>
<feature type="domain" description="ABC transmembrane type-1" evidence="10">
    <location>
        <begin position="229"/>
        <end position="506"/>
    </location>
</feature>
<dbReference type="GO" id="GO:0016887">
    <property type="term" value="F:ATP hydrolysis activity"/>
    <property type="evidence" value="ECO:0007669"/>
    <property type="project" value="InterPro"/>
</dbReference>
<dbReference type="Proteomes" id="UP001152747">
    <property type="component" value="Unassembled WGS sequence"/>
</dbReference>
<evidence type="ECO:0000256" key="8">
    <source>
        <dbReference type="SAM" id="Phobius"/>
    </source>
</evidence>
<evidence type="ECO:0000259" key="10">
    <source>
        <dbReference type="PROSITE" id="PS50929"/>
    </source>
</evidence>
<dbReference type="PIRSF" id="PIRSF002773">
    <property type="entry name" value="ABC_prm/ATPase_B"/>
    <property type="match status" value="1"/>
</dbReference>
<dbReference type="GO" id="GO:0005524">
    <property type="term" value="F:ATP binding"/>
    <property type="evidence" value="ECO:0007669"/>
    <property type="project" value="UniProtKB-KW"/>
</dbReference>
<evidence type="ECO:0000256" key="2">
    <source>
        <dbReference type="ARBA" id="ARBA00022692"/>
    </source>
</evidence>
<feature type="region of interest" description="Disordered" evidence="7">
    <location>
        <begin position="155"/>
        <end position="198"/>
    </location>
</feature>
<comment type="caution">
    <text evidence="11">The sequence shown here is derived from an EMBL/GenBank/DDBJ whole genome shotgun (WGS) entry which is preliminary data.</text>
</comment>
<feature type="transmembrane region" description="Helical" evidence="8">
    <location>
        <begin position="359"/>
        <end position="381"/>
    </location>
</feature>
<organism evidence="11 12">
    <name type="scientific">Caenorhabditis angaria</name>
    <dbReference type="NCBI Taxonomy" id="860376"/>
    <lineage>
        <taxon>Eukaryota</taxon>
        <taxon>Metazoa</taxon>
        <taxon>Ecdysozoa</taxon>
        <taxon>Nematoda</taxon>
        <taxon>Chromadorea</taxon>
        <taxon>Rhabditida</taxon>
        <taxon>Rhabditina</taxon>
        <taxon>Rhabditomorpha</taxon>
        <taxon>Rhabditoidea</taxon>
        <taxon>Rhabditidae</taxon>
        <taxon>Peloderinae</taxon>
        <taxon>Caenorhabditis</taxon>
    </lineage>
</organism>
<feature type="domain" description="ABC transporter" evidence="9">
    <location>
        <begin position="539"/>
        <end position="775"/>
    </location>
</feature>
<dbReference type="FunFam" id="1.20.1560.10:FF:000154">
    <property type="entry name" value="HAlF transporter (PGP related)"/>
    <property type="match status" value="1"/>
</dbReference>
<keyword evidence="6 8" id="KW-0472">Membrane</keyword>
<evidence type="ECO:0000256" key="6">
    <source>
        <dbReference type="ARBA" id="ARBA00023136"/>
    </source>
</evidence>
<dbReference type="InterPro" id="IPR003593">
    <property type="entry name" value="AAA+_ATPase"/>
</dbReference>
<dbReference type="Gene3D" id="1.20.1560.10">
    <property type="entry name" value="ABC transporter type 1, transmembrane domain"/>
    <property type="match status" value="1"/>
</dbReference>
<evidence type="ECO:0000256" key="7">
    <source>
        <dbReference type="SAM" id="MobiDB-lite"/>
    </source>
</evidence>
<feature type="compositionally biased region" description="Low complexity" evidence="7">
    <location>
        <begin position="160"/>
        <end position="181"/>
    </location>
</feature>
<evidence type="ECO:0000256" key="5">
    <source>
        <dbReference type="ARBA" id="ARBA00022989"/>
    </source>
</evidence>
<dbReference type="InterPro" id="IPR039421">
    <property type="entry name" value="Type_1_exporter"/>
</dbReference>
<protein>
    <submittedName>
        <fullName evidence="11">Uncharacterized protein</fullName>
    </submittedName>
</protein>
<dbReference type="InterPro" id="IPR003439">
    <property type="entry name" value="ABC_transporter-like_ATP-bd"/>
</dbReference>
<dbReference type="SUPFAM" id="SSF90123">
    <property type="entry name" value="ABC transporter transmembrane region"/>
    <property type="match status" value="1"/>
</dbReference>
<dbReference type="PROSITE" id="PS50929">
    <property type="entry name" value="ABC_TM1F"/>
    <property type="match status" value="1"/>
</dbReference>
<proteinExistence type="predicted"/>
<reference evidence="11" key="1">
    <citation type="submission" date="2022-11" db="EMBL/GenBank/DDBJ databases">
        <authorList>
            <person name="Kikuchi T."/>
        </authorList>
    </citation>
    <scope>NUCLEOTIDE SEQUENCE</scope>
    <source>
        <strain evidence="11">PS1010</strain>
    </source>
</reference>
<feature type="transmembrane region" description="Helical" evidence="8">
    <location>
        <begin position="436"/>
        <end position="455"/>
    </location>
</feature>
<keyword evidence="3" id="KW-0547">Nucleotide-binding</keyword>
<dbReference type="PANTHER" id="PTHR43394:SF1">
    <property type="entry name" value="ATP-BINDING CASSETTE SUB-FAMILY B MEMBER 10, MITOCHONDRIAL"/>
    <property type="match status" value="1"/>
</dbReference>
<feature type="transmembrane region" description="Helical" evidence="8">
    <location>
        <begin position="222"/>
        <end position="239"/>
    </location>
</feature>
<dbReference type="EMBL" id="CANHGI010000005">
    <property type="protein sequence ID" value="CAI5452018.1"/>
    <property type="molecule type" value="Genomic_DNA"/>
</dbReference>
<feature type="transmembrane region" description="Helical" evidence="8">
    <location>
        <begin position="87"/>
        <end position="108"/>
    </location>
</feature>
<dbReference type="InterPro" id="IPR027417">
    <property type="entry name" value="P-loop_NTPase"/>
</dbReference>
<keyword evidence="12" id="KW-1185">Reference proteome</keyword>
<accession>A0A9P1N5N6</accession>
<keyword evidence="4" id="KW-0067">ATP-binding</keyword>
<feature type="transmembrane region" description="Helical" evidence="8">
    <location>
        <begin position="120"/>
        <end position="143"/>
    </location>
</feature>
<dbReference type="CDD" id="cd03249">
    <property type="entry name" value="ABC_MTABC3_MDL1_MDL2"/>
    <property type="match status" value="1"/>
</dbReference>
<dbReference type="GO" id="GO:0015421">
    <property type="term" value="F:ABC-type oligopeptide transporter activity"/>
    <property type="evidence" value="ECO:0007669"/>
    <property type="project" value="TreeGrafter"/>
</dbReference>
<dbReference type="PROSITE" id="PS00211">
    <property type="entry name" value="ABC_TRANSPORTER_1"/>
    <property type="match status" value="1"/>
</dbReference>
<gene>
    <name evidence="11" type="ORF">CAMP_LOCUS14655</name>
</gene>
<dbReference type="AlphaFoldDB" id="A0A9P1N5N6"/>
<feature type="transmembrane region" description="Helical" evidence="8">
    <location>
        <begin position="7"/>
        <end position="28"/>
    </location>
</feature>
<keyword evidence="2 8" id="KW-0812">Transmembrane</keyword>
<dbReference type="InterPro" id="IPR036640">
    <property type="entry name" value="ABC1_TM_sf"/>
</dbReference>
<dbReference type="SUPFAM" id="SSF52540">
    <property type="entry name" value="P-loop containing nucleoside triphosphate hydrolases"/>
    <property type="match status" value="1"/>
</dbReference>
<name>A0A9P1N5N6_9PELO</name>
<dbReference type="SMART" id="SM00382">
    <property type="entry name" value="AAA"/>
    <property type="match status" value="1"/>
</dbReference>
<feature type="compositionally biased region" description="Acidic residues" evidence="7">
    <location>
        <begin position="182"/>
        <end position="192"/>
    </location>
</feature>
<dbReference type="InterPro" id="IPR011527">
    <property type="entry name" value="ABC1_TM_dom"/>
</dbReference>
<dbReference type="CDD" id="cd18572">
    <property type="entry name" value="ABC_6TM_TAP"/>
    <property type="match status" value="1"/>
</dbReference>
<evidence type="ECO:0000256" key="1">
    <source>
        <dbReference type="ARBA" id="ARBA00004141"/>
    </source>
</evidence>
<dbReference type="OrthoDB" id="6500128at2759"/>
<evidence type="ECO:0000256" key="3">
    <source>
        <dbReference type="ARBA" id="ARBA00022741"/>
    </source>
</evidence>
<dbReference type="InterPro" id="IPR017871">
    <property type="entry name" value="ABC_transporter-like_CS"/>
</dbReference>
<dbReference type="GO" id="GO:0016020">
    <property type="term" value="C:membrane"/>
    <property type="evidence" value="ECO:0007669"/>
    <property type="project" value="UniProtKB-SubCell"/>
</dbReference>
<dbReference type="PROSITE" id="PS50893">
    <property type="entry name" value="ABC_TRANSPORTER_2"/>
    <property type="match status" value="1"/>
</dbReference>
<evidence type="ECO:0000313" key="12">
    <source>
        <dbReference type="Proteomes" id="UP001152747"/>
    </source>
</evidence>